<evidence type="ECO:0000256" key="1">
    <source>
        <dbReference type="SAM" id="Phobius"/>
    </source>
</evidence>
<feature type="transmembrane region" description="Helical" evidence="1">
    <location>
        <begin position="15"/>
        <end position="38"/>
    </location>
</feature>
<sequence>MTTETETSNPRERMIIYAVVAFVVVLLVFIALLLFPYVSSSGEAEAKADQLIAALDEAGARTPAREQITRVLGDDGGAICANPNAALTRATLLSQMVNGAGGPGTRPVVVDDRVVQGELLVLEIYCPEELAEFQQFVGTLETSDVAGE</sequence>
<dbReference type="RefSeq" id="WP_029546388.1">
    <property type="nucleotide sequence ID" value="NZ_CM002177.1"/>
</dbReference>
<accession>A0AA46PWS9</accession>
<proteinExistence type="predicted"/>
<organism evidence="2 3">
    <name type="scientific">Rhodococcus aetherivorans</name>
    <dbReference type="NCBI Taxonomy" id="191292"/>
    <lineage>
        <taxon>Bacteria</taxon>
        <taxon>Bacillati</taxon>
        <taxon>Actinomycetota</taxon>
        <taxon>Actinomycetes</taxon>
        <taxon>Mycobacteriales</taxon>
        <taxon>Nocardiaceae</taxon>
        <taxon>Rhodococcus</taxon>
    </lineage>
</organism>
<keyword evidence="1" id="KW-1133">Transmembrane helix</keyword>
<dbReference type="GeneID" id="83619676"/>
<dbReference type="AlphaFoldDB" id="A0AA46PWS9"/>
<keyword evidence="1" id="KW-0472">Membrane</keyword>
<dbReference type="Proteomes" id="UP001163947">
    <property type="component" value="Chromosome"/>
</dbReference>
<dbReference type="EMBL" id="CP106982">
    <property type="protein sequence ID" value="UYF95066.1"/>
    <property type="molecule type" value="Genomic_DNA"/>
</dbReference>
<keyword evidence="1" id="KW-0812">Transmembrane</keyword>
<name>A0AA46PWS9_9NOCA</name>
<gene>
    <name evidence="2" type="ORF">OCS65_04625</name>
</gene>
<evidence type="ECO:0000313" key="3">
    <source>
        <dbReference type="Proteomes" id="UP001163947"/>
    </source>
</evidence>
<protein>
    <submittedName>
        <fullName evidence="2">Uncharacterized protein</fullName>
    </submittedName>
</protein>
<reference evidence="2" key="1">
    <citation type="submission" date="2022-09" db="EMBL/GenBank/DDBJ databases">
        <title>The genome sequence of Rhodococcus aetherivorans N1.</title>
        <authorList>
            <person name="Jiang W."/>
        </authorList>
    </citation>
    <scope>NUCLEOTIDE SEQUENCE</scope>
    <source>
        <strain evidence="2">N1</strain>
    </source>
</reference>
<evidence type="ECO:0000313" key="2">
    <source>
        <dbReference type="EMBL" id="UYF95066.1"/>
    </source>
</evidence>